<feature type="compositionally biased region" description="Polar residues" evidence="8">
    <location>
        <begin position="1047"/>
        <end position="1059"/>
    </location>
</feature>
<reference evidence="14" key="1">
    <citation type="submission" date="2025-08" db="UniProtKB">
        <authorList>
            <consortium name="RefSeq"/>
        </authorList>
    </citation>
    <scope>IDENTIFICATION</scope>
</reference>
<evidence type="ECO:0000256" key="7">
    <source>
        <dbReference type="RuleBase" id="RU004447"/>
    </source>
</evidence>
<dbReference type="RefSeq" id="XP_029648344.1">
    <property type="nucleotide sequence ID" value="XM_029792484.2"/>
</dbReference>
<dbReference type="GO" id="GO:0046872">
    <property type="term" value="F:metal ion binding"/>
    <property type="evidence" value="ECO:0007669"/>
    <property type="project" value="UniProtKB-KW"/>
</dbReference>
<dbReference type="InterPro" id="IPR011249">
    <property type="entry name" value="Metalloenz_LuxS/M16"/>
</dbReference>
<keyword evidence="4" id="KW-0378">Hydrolase</keyword>
<feature type="domain" description="Coenzyme PQQ synthesis protein F-like C-terminal lobe" evidence="12">
    <location>
        <begin position="884"/>
        <end position="982"/>
    </location>
</feature>
<keyword evidence="6" id="KW-0482">Metalloprotease</keyword>
<dbReference type="Pfam" id="PF05193">
    <property type="entry name" value="Peptidase_M16_C"/>
    <property type="match status" value="1"/>
</dbReference>
<organism evidence="13 14">
    <name type="scientific">Octopus sinensis</name>
    <name type="common">East Asian common octopus</name>
    <dbReference type="NCBI Taxonomy" id="2607531"/>
    <lineage>
        <taxon>Eukaryota</taxon>
        <taxon>Metazoa</taxon>
        <taxon>Spiralia</taxon>
        <taxon>Lophotrochozoa</taxon>
        <taxon>Mollusca</taxon>
        <taxon>Cephalopoda</taxon>
        <taxon>Coleoidea</taxon>
        <taxon>Octopodiformes</taxon>
        <taxon>Octopoda</taxon>
        <taxon>Incirrata</taxon>
        <taxon>Octopodidae</taxon>
        <taxon>Octopus</taxon>
    </lineage>
</organism>
<feature type="region of interest" description="Disordered" evidence="8">
    <location>
        <begin position="112"/>
        <end position="148"/>
    </location>
</feature>
<gene>
    <name evidence="14" type="primary">LOC115222306</name>
</gene>
<dbReference type="KEGG" id="osn:115222306"/>
<dbReference type="InterPro" id="IPR001431">
    <property type="entry name" value="Pept_M16_Zn_BS"/>
</dbReference>
<keyword evidence="5" id="KW-0862">Zinc</keyword>
<dbReference type="Pfam" id="PF00675">
    <property type="entry name" value="Peptidase_M16"/>
    <property type="match status" value="1"/>
</dbReference>
<evidence type="ECO:0000259" key="11">
    <source>
        <dbReference type="Pfam" id="PF16187"/>
    </source>
</evidence>
<name>A0A6P7TBG6_9MOLL</name>
<evidence type="ECO:0000256" key="3">
    <source>
        <dbReference type="ARBA" id="ARBA00022723"/>
    </source>
</evidence>
<dbReference type="GO" id="GO:0004222">
    <property type="term" value="F:metalloendopeptidase activity"/>
    <property type="evidence" value="ECO:0007669"/>
    <property type="project" value="InterPro"/>
</dbReference>
<proteinExistence type="inferred from homology"/>
<dbReference type="Gene3D" id="3.30.830.10">
    <property type="entry name" value="Metalloenzyme, LuxS/M16 peptidase-like"/>
    <property type="match status" value="4"/>
</dbReference>
<keyword evidence="13" id="KW-1185">Reference proteome</keyword>
<keyword evidence="3" id="KW-0479">Metal-binding</keyword>
<dbReference type="PANTHER" id="PTHR43690:SF18">
    <property type="entry name" value="INSULIN-DEGRADING ENZYME-RELATED"/>
    <property type="match status" value="1"/>
</dbReference>
<dbReference type="FunFam" id="3.30.830.10:FF:000005">
    <property type="entry name" value="nardilysin isoform X1"/>
    <property type="match status" value="1"/>
</dbReference>
<evidence type="ECO:0000256" key="6">
    <source>
        <dbReference type="ARBA" id="ARBA00023049"/>
    </source>
</evidence>
<evidence type="ECO:0000259" key="12">
    <source>
        <dbReference type="Pfam" id="PF22456"/>
    </source>
</evidence>
<dbReference type="AlphaFoldDB" id="A0A6P7TBG6"/>
<evidence type="ECO:0000256" key="4">
    <source>
        <dbReference type="ARBA" id="ARBA00022801"/>
    </source>
</evidence>
<feature type="domain" description="Peptidase M16 C-terminal" evidence="10">
    <location>
        <begin position="308"/>
        <end position="491"/>
    </location>
</feature>
<sequence>MLTRVAQRNFWQAFTKLPIFHLTEGFDIRVGKANYQKSVTQSLHHSCHRCIQDNRKMPANEKYLESSVDVPPCPVIKSLNDLRDYRIITLNNGLRALLISDLRDTDEYSEITFTSDTEESDADSLPDDVQSDTDESESEGNPRNKRCNIGNKKKAAAALCVGVGGMSDPPDIQGLSHFLEHMVFMGSKKYPKENEFDDFLARHGGYSNAWTDYEATVFYFNVQQKFFEKSLDMFAQFFISPLMREDSVNREIKAVDSEFEEGRPDDDNRSARLLANLCRTGHPIGNFIEGNITSLRTDPNKDNIDVYSRLKEYHQKMYSAHFMTLAVQSKETLDVLDEWVREIFSHIPNNNEAKPTFLHEPCPFDTAEFSKFYHVVSVKDTHKVSLNWALTPLLKHYESKPLDYLSTLFLHEGAGSILSYLKKQMWALHIEGGNATSGFEFNSVWSCFYIDIILTDSGVNHVYEVLTVVFQYLEMVKKKGLLKYIYDEEKAIQDMKFRWQEKGSSVDYVERLSENMQVYNKEHFLTGDCLLFQYNEELIKSCLDQLTPAKTNVILLTKKDSGLCTKEEKWYGTKYYDTDFDPEWLAKWQNLQLNPELYLPEPNKYLAKDFSLKDVPPEQKDKSPFLIMENEKCKLWYKKDTKFNIPKVQTFFKLMSPVIGESLESSILFELFIDVLLQKLAEPTYHAIEADLSYSLTDKKTGLVILVKGFNDKIPELFQTIVDELANFEFSDELFEVCKSQLQKDYYNSMIKPYNAACGLMLAVIMDKFYSLPNKYCELPKLQPGMLRNWYQQFRRQIYYEGLVIGNMTTETAKGMMGYLVDKMNANAHKEDCFQNCLLQLPIGQFCCQVQSFNQDSTHSTILMYYQVDPGSIFTSCLNEMLVTRMYEPLFDILRTKHQLGYSVSVSEEVRRGILGFSIVIEFQAHKYSPELVNNKAYSFIKDFVDMMVNLTTEEFQSLKESLITAKKCEDTKLAEEARRHWHEIFYQIYVFNRLEKEVEALHRITYDDFINYVKKCLLNECRVVSLQVIGKKSIKKKKKKNKKNDASSNVETNPEASGDTTLVQGIQSAYTMLACNCAPSPTEAKCIKITNIDEFKETLTKLPNHKIQP</sequence>
<evidence type="ECO:0000313" key="14">
    <source>
        <dbReference type="RefSeq" id="XP_029648344.1"/>
    </source>
</evidence>
<feature type="domain" description="Peptidase M16 middle/third" evidence="11">
    <location>
        <begin position="497"/>
        <end position="776"/>
    </location>
</feature>
<evidence type="ECO:0000313" key="13">
    <source>
        <dbReference type="Proteomes" id="UP000515154"/>
    </source>
</evidence>
<protein>
    <submittedName>
        <fullName evidence="14">Nardilysin isoform X1</fullName>
    </submittedName>
</protein>
<feature type="domain" description="Peptidase M16 N-terminal" evidence="9">
    <location>
        <begin position="151"/>
        <end position="264"/>
    </location>
</feature>
<evidence type="ECO:0000256" key="5">
    <source>
        <dbReference type="ARBA" id="ARBA00022833"/>
    </source>
</evidence>
<dbReference type="GO" id="GO:0005737">
    <property type="term" value="C:cytoplasm"/>
    <property type="evidence" value="ECO:0007669"/>
    <property type="project" value="UniProtKB-ARBA"/>
</dbReference>
<evidence type="ECO:0000256" key="8">
    <source>
        <dbReference type="SAM" id="MobiDB-lite"/>
    </source>
</evidence>
<feature type="compositionally biased region" description="Acidic residues" evidence="8">
    <location>
        <begin position="116"/>
        <end position="138"/>
    </location>
</feature>
<evidence type="ECO:0000259" key="10">
    <source>
        <dbReference type="Pfam" id="PF05193"/>
    </source>
</evidence>
<dbReference type="InterPro" id="IPR007863">
    <property type="entry name" value="Peptidase_M16_C"/>
</dbReference>
<comment type="similarity">
    <text evidence="1 7">Belongs to the peptidase M16 family.</text>
</comment>
<dbReference type="Pfam" id="PF22456">
    <property type="entry name" value="PqqF-like_C_4"/>
    <property type="match status" value="1"/>
</dbReference>
<dbReference type="InterPro" id="IPR032632">
    <property type="entry name" value="Peptidase_M16_M"/>
</dbReference>
<evidence type="ECO:0000256" key="2">
    <source>
        <dbReference type="ARBA" id="ARBA00022670"/>
    </source>
</evidence>
<dbReference type="PANTHER" id="PTHR43690">
    <property type="entry name" value="NARDILYSIN"/>
    <property type="match status" value="1"/>
</dbReference>
<dbReference type="GO" id="GO:0006508">
    <property type="term" value="P:proteolysis"/>
    <property type="evidence" value="ECO:0007669"/>
    <property type="project" value="UniProtKB-KW"/>
</dbReference>
<dbReference type="InterPro" id="IPR050626">
    <property type="entry name" value="Peptidase_M16"/>
</dbReference>
<feature type="region of interest" description="Disordered" evidence="8">
    <location>
        <begin position="1040"/>
        <end position="1059"/>
    </location>
</feature>
<evidence type="ECO:0000259" key="9">
    <source>
        <dbReference type="Pfam" id="PF00675"/>
    </source>
</evidence>
<accession>A0A6P7TBG6</accession>
<dbReference type="Proteomes" id="UP000515154">
    <property type="component" value="Linkage group LG19"/>
</dbReference>
<keyword evidence="2" id="KW-0645">Protease</keyword>
<dbReference type="InterPro" id="IPR054734">
    <property type="entry name" value="PqqF-like_C_4"/>
</dbReference>
<dbReference type="PROSITE" id="PS00143">
    <property type="entry name" value="INSULINASE"/>
    <property type="match status" value="1"/>
</dbReference>
<dbReference type="Pfam" id="PF16187">
    <property type="entry name" value="Peptidase_M16_M"/>
    <property type="match status" value="1"/>
</dbReference>
<dbReference type="InterPro" id="IPR011765">
    <property type="entry name" value="Pept_M16_N"/>
</dbReference>
<dbReference type="SUPFAM" id="SSF63411">
    <property type="entry name" value="LuxS/MPP-like metallohydrolase"/>
    <property type="match status" value="4"/>
</dbReference>
<evidence type="ECO:0000256" key="1">
    <source>
        <dbReference type="ARBA" id="ARBA00007261"/>
    </source>
</evidence>